<dbReference type="SUPFAM" id="SSF50182">
    <property type="entry name" value="Sm-like ribonucleoproteins"/>
    <property type="match status" value="1"/>
</dbReference>
<dbReference type="KEGG" id="gbn:GEOBRER4_21860"/>
<dbReference type="EMBL" id="AP023213">
    <property type="protein sequence ID" value="BCG47436.1"/>
    <property type="molecule type" value="Genomic_DNA"/>
</dbReference>
<evidence type="ECO:0000259" key="9">
    <source>
        <dbReference type="Pfam" id="PF21082"/>
    </source>
</evidence>
<feature type="transmembrane region" description="Helical" evidence="7">
    <location>
        <begin position="98"/>
        <end position="119"/>
    </location>
</feature>
<keyword evidence="5 7" id="KW-1133">Transmembrane helix</keyword>
<dbReference type="InterPro" id="IPR011014">
    <property type="entry name" value="MscS_channel_TM-2"/>
</dbReference>
<dbReference type="Gene3D" id="2.30.30.60">
    <property type="match status" value="1"/>
</dbReference>
<name>A0A6S6M6D7_9BACT</name>
<gene>
    <name evidence="11" type="primary">mscS-1</name>
    <name evidence="11" type="ORF">GEOBRER4_21860</name>
</gene>
<dbReference type="GO" id="GO:0008381">
    <property type="term" value="F:mechanosensitive monoatomic ion channel activity"/>
    <property type="evidence" value="ECO:0007669"/>
    <property type="project" value="InterPro"/>
</dbReference>
<feature type="domain" description="Mechanosensitive ion channel MscS" evidence="8">
    <location>
        <begin position="187"/>
        <end position="252"/>
    </location>
</feature>
<protein>
    <submittedName>
        <fullName evidence="11">Small-conductance mechanosensitive ion channel</fullName>
    </submittedName>
</protein>
<accession>A0A6S6M6D7</accession>
<feature type="transmembrane region" description="Helical" evidence="7">
    <location>
        <begin position="139"/>
        <end position="161"/>
    </location>
</feature>
<dbReference type="Gene3D" id="3.30.70.100">
    <property type="match status" value="1"/>
</dbReference>
<dbReference type="InterPro" id="IPR010920">
    <property type="entry name" value="LSM_dom_sf"/>
</dbReference>
<dbReference type="AlphaFoldDB" id="A0A6S6M6D7"/>
<dbReference type="Pfam" id="PF21088">
    <property type="entry name" value="MS_channel_1st"/>
    <property type="match status" value="1"/>
</dbReference>
<dbReference type="InterPro" id="IPR045275">
    <property type="entry name" value="MscS_archaea/bacteria_type"/>
</dbReference>
<evidence type="ECO:0000313" key="11">
    <source>
        <dbReference type="EMBL" id="BCG47436.1"/>
    </source>
</evidence>
<dbReference type="InterPro" id="IPR049278">
    <property type="entry name" value="MS_channel_C"/>
</dbReference>
<keyword evidence="12" id="KW-1185">Reference proteome</keyword>
<dbReference type="SUPFAM" id="SSF82689">
    <property type="entry name" value="Mechanosensitive channel protein MscS (YggB), C-terminal domain"/>
    <property type="match status" value="1"/>
</dbReference>
<feature type="domain" description="Mechanosensitive ion channel transmembrane helices 2/3" evidence="10">
    <location>
        <begin position="148"/>
        <end position="186"/>
    </location>
</feature>
<evidence type="ECO:0000256" key="3">
    <source>
        <dbReference type="ARBA" id="ARBA00022475"/>
    </source>
</evidence>
<feature type="transmembrane region" description="Helical" evidence="7">
    <location>
        <begin position="167"/>
        <end position="185"/>
    </location>
</feature>
<evidence type="ECO:0000256" key="6">
    <source>
        <dbReference type="ARBA" id="ARBA00023136"/>
    </source>
</evidence>
<organism evidence="11 12">
    <name type="scientific">Citrifermentans bremense</name>
    <dbReference type="NCBI Taxonomy" id="60035"/>
    <lineage>
        <taxon>Bacteria</taxon>
        <taxon>Pseudomonadati</taxon>
        <taxon>Thermodesulfobacteriota</taxon>
        <taxon>Desulfuromonadia</taxon>
        <taxon>Geobacterales</taxon>
        <taxon>Geobacteraceae</taxon>
        <taxon>Citrifermentans</taxon>
    </lineage>
</organism>
<dbReference type="PANTHER" id="PTHR30221:SF1">
    <property type="entry name" value="SMALL-CONDUCTANCE MECHANOSENSITIVE CHANNEL"/>
    <property type="match status" value="1"/>
</dbReference>
<dbReference type="Pfam" id="PF21082">
    <property type="entry name" value="MS_channel_3rd"/>
    <property type="match status" value="1"/>
</dbReference>
<keyword evidence="6 7" id="KW-0472">Membrane</keyword>
<dbReference type="Gene3D" id="1.10.287.1260">
    <property type="match status" value="1"/>
</dbReference>
<evidence type="ECO:0000256" key="2">
    <source>
        <dbReference type="ARBA" id="ARBA00008017"/>
    </source>
</evidence>
<dbReference type="GO" id="GO:0005886">
    <property type="term" value="C:plasma membrane"/>
    <property type="evidence" value="ECO:0007669"/>
    <property type="project" value="UniProtKB-SubCell"/>
</dbReference>
<keyword evidence="4 7" id="KW-0812">Transmembrane</keyword>
<evidence type="ECO:0000313" key="12">
    <source>
        <dbReference type="Proteomes" id="UP000515472"/>
    </source>
</evidence>
<sequence length="363" mass="40256">MVDSFLYYLTPNEMDPFYLFWAKQLFLSACIIAVFYLLSRLLQRVLAKVGTRLCAYTDTDLDDRILEIVSGPAMVLVNCAGLYYAIKRLPLPEKIGVIAAGVLFVVNMAIITTVAFRIVNEMLERFGDRVAGPEMSRQLMPLIEKLCTIFLIIMALIITLKHFNYDILSLVTALGVGSLAIGLAAKDTLANMISGFTLMLDRPFRIGDRIQVASQTGDVVDIGLRSTKIKALDNTFLIIPNADLCNSTVINQAFPDVRGKGRINIGIGYDSDVERAKELLVQTAKSAPDVLAEPAPESYFMNFGDSALNLSLFFWVADYTHLVKATDQINCALVKCFQDNGVNIPYPTRTVIYEKDTDHAPQD</sequence>
<dbReference type="InterPro" id="IPR011066">
    <property type="entry name" value="MscS_channel_C_sf"/>
</dbReference>
<comment type="subcellular location">
    <subcellularLocation>
        <location evidence="1">Cell membrane</location>
        <topology evidence="1">Multi-pass membrane protein</topology>
    </subcellularLocation>
</comment>
<evidence type="ECO:0000256" key="4">
    <source>
        <dbReference type="ARBA" id="ARBA00022692"/>
    </source>
</evidence>
<reference evidence="11 12" key="1">
    <citation type="submission" date="2020-06" db="EMBL/GenBank/DDBJ databases">
        <title>Interaction of electrochemicaly active bacteria, Geobacter bremensis R4 on different carbon anode.</title>
        <authorList>
            <person name="Meng L."/>
            <person name="Yoshida N."/>
        </authorList>
    </citation>
    <scope>NUCLEOTIDE SEQUENCE [LARGE SCALE GENOMIC DNA]</scope>
    <source>
        <strain evidence="11 12">R4</strain>
    </source>
</reference>
<dbReference type="PANTHER" id="PTHR30221">
    <property type="entry name" value="SMALL-CONDUCTANCE MECHANOSENSITIVE CHANNEL"/>
    <property type="match status" value="1"/>
</dbReference>
<dbReference type="InterPro" id="IPR006685">
    <property type="entry name" value="MscS_channel_2nd"/>
</dbReference>
<proteinExistence type="inferred from homology"/>
<dbReference type="Pfam" id="PF00924">
    <property type="entry name" value="MS_channel_2nd"/>
    <property type="match status" value="1"/>
</dbReference>
<dbReference type="Proteomes" id="UP000515472">
    <property type="component" value="Chromosome"/>
</dbReference>
<comment type="similarity">
    <text evidence="2">Belongs to the MscS (TC 1.A.23) family.</text>
</comment>
<evidence type="ECO:0000256" key="7">
    <source>
        <dbReference type="SAM" id="Phobius"/>
    </source>
</evidence>
<dbReference type="SUPFAM" id="SSF82861">
    <property type="entry name" value="Mechanosensitive channel protein MscS (YggB), transmembrane region"/>
    <property type="match status" value="1"/>
</dbReference>
<dbReference type="InterPro" id="IPR023408">
    <property type="entry name" value="MscS_beta-dom_sf"/>
</dbReference>
<keyword evidence="3" id="KW-1003">Cell membrane</keyword>
<dbReference type="InterPro" id="IPR049142">
    <property type="entry name" value="MS_channel_1st"/>
</dbReference>
<evidence type="ECO:0000259" key="10">
    <source>
        <dbReference type="Pfam" id="PF21088"/>
    </source>
</evidence>
<evidence type="ECO:0000256" key="5">
    <source>
        <dbReference type="ARBA" id="ARBA00022989"/>
    </source>
</evidence>
<evidence type="ECO:0000259" key="8">
    <source>
        <dbReference type="Pfam" id="PF00924"/>
    </source>
</evidence>
<feature type="transmembrane region" description="Helical" evidence="7">
    <location>
        <begin position="20"/>
        <end position="38"/>
    </location>
</feature>
<evidence type="ECO:0000256" key="1">
    <source>
        <dbReference type="ARBA" id="ARBA00004651"/>
    </source>
</evidence>
<feature type="domain" description="Mechanosensitive ion channel MscS C-terminal" evidence="9">
    <location>
        <begin position="263"/>
        <end position="344"/>
    </location>
</feature>